<proteinExistence type="predicted"/>
<reference evidence="4" key="2">
    <citation type="submission" date="2016-11" db="EMBL/GenBank/DDBJ databases">
        <authorList>
            <person name="Varghese N."/>
            <person name="Submissions S."/>
        </authorList>
    </citation>
    <scope>NUCLEOTIDE SEQUENCE</scope>
    <source>
        <strain evidence="4">DSM 4029</strain>
    </source>
</reference>
<dbReference type="EMBL" id="FQVY01000007">
    <property type="protein sequence ID" value="SHG67266.1"/>
    <property type="molecule type" value="Genomic_DNA"/>
</dbReference>
<accession>A0AAQ1RX86</accession>
<dbReference type="SUPFAM" id="SSF47226">
    <property type="entry name" value="Histidine-containing phosphotransfer domain, HPT domain"/>
    <property type="match status" value="1"/>
</dbReference>
<dbReference type="SMART" id="SM00073">
    <property type="entry name" value="HPT"/>
    <property type="match status" value="1"/>
</dbReference>
<evidence type="ECO:0000313" key="5">
    <source>
        <dbReference type="Proteomes" id="UP000184089"/>
    </source>
</evidence>
<dbReference type="EMBL" id="WWVX01000011">
    <property type="protein sequence ID" value="MZL70857.1"/>
    <property type="molecule type" value="Genomic_DNA"/>
</dbReference>
<dbReference type="RefSeq" id="WP_021661059.1">
    <property type="nucleotide sequence ID" value="NZ_FQVY01000007.1"/>
</dbReference>
<organism evidence="4 5">
    <name type="scientific">Bittarella massiliensis</name>
    <name type="common">ex Durand et al. 2017</name>
    <dbReference type="NCBI Taxonomy" id="1720313"/>
    <lineage>
        <taxon>Bacteria</taxon>
        <taxon>Bacillati</taxon>
        <taxon>Bacillota</taxon>
        <taxon>Clostridia</taxon>
        <taxon>Eubacteriales</taxon>
        <taxon>Oscillospiraceae</taxon>
        <taxon>Bittarella (ex Durand et al. 2017)</taxon>
    </lineage>
</organism>
<comment type="caution">
    <text evidence="4">The sequence shown here is derived from an EMBL/GenBank/DDBJ whole genome shotgun (WGS) entry which is preliminary data.</text>
</comment>
<dbReference type="InterPro" id="IPR008207">
    <property type="entry name" value="Sig_transdc_His_kin_Hpt_dom"/>
</dbReference>
<name>A0AAQ1RX86_9FIRM</name>
<evidence type="ECO:0000256" key="1">
    <source>
        <dbReference type="PROSITE-ProRule" id="PRU00110"/>
    </source>
</evidence>
<evidence type="ECO:0000313" key="4">
    <source>
        <dbReference type="EMBL" id="SHG67266.1"/>
    </source>
</evidence>
<dbReference type="Proteomes" id="UP000184089">
    <property type="component" value="Unassembled WGS sequence"/>
</dbReference>
<evidence type="ECO:0000313" key="3">
    <source>
        <dbReference type="EMBL" id="MZL70857.1"/>
    </source>
</evidence>
<evidence type="ECO:0000259" key="2">
    <source>
        <dbReference type="PROSITE" id="PS50894"/>
    </source>
</evidence>
<feature type="modified residue" description="Phosphohistidine" evidence="1">
    <location>
        <position position="61"/>
    </location>
</feature>
<dbReference type="AlphaFoldDB" id="A0AAQ1RX86"/>
<sequence length="118" mass="12905">MELMEALRPVVADEEQTLRRFMGNLALYRKFALKFPQDENMSLLEEAAAAGDWPAAERFAHTLKGVAANLGFAELAQAAAELVTALRQGAEGAALSPLLDEVRARHREVLAAIARCDR</sequence>
<dbReference type="PROSITE" id="PS50894">
    <property type="entry name" value="HPT"/>
    <property type="match status" value="1"/>
</dbReference>
<dbReference type="GO" id="GO:0000160">
    <property type="term" value="P:phosphorelay signal transduction system"/>
    <property type="evidence" value="ECO:0007669"/>
    <property type="project" value="InterPro"/>
</dbReference>
<feature type="domain" description="HPt" evidence="2">
    <location>
        <begin position="22"/>
        <end position="113"/>
    </location>
</feature>
<reference evidence="3 6" key="3">
    <citation type="journal article" date="2019" name="Nat. Med.">
        <title>A library of human gut bacterial isolates paired with longitudinal multiomics data enables mechanistic microbiome research.</title>
        <authorList>
            <person name="Poyet M."/>
            <person name="Groussin M."/>
            <person name="Gibbons S.M."/>
            <person name="Avila-Pacheco J."/>
            <person name="Jiang X."/>
            <person name="Kearney S.M."/>
            <person name="Perrotta A.R."/>
            <person name="Berdy B."/>
            <person name="Zhao S."/>
            <person name="Lieberman T.D."/>
            <person name="Swanson P.K."/>
            <person name="Smith M."/>
            <person name="Roesemann S."/>
            <person name="Alexander J.E."/>
            <person name="Rich S.A."/>
            <person name="Livny J."/>
            <person name="Vlamakis H."/>
            <person name="Clish C."/>
            <person name="Bullock K."/>
            <person name="Deik A."/>
            <person name="Scott J."/>
            <person name="Pierce K.A."/>
            <person name="Xavier R.J."/>
            <person name="Alm E.J."/>
        </authorList>
    </citation>
    <scope>NUCLEOTIDE SEQUENCE [LARGE SCALE GENOMIC DNA]</scope>
    <source>
        <strain evidence="3 6">BIOML-A2</strain>
    </source>
</reference>
<protein>
    <submittedName>
        <fullName evidence="4">HPt (Histidine-containing phosphotransfer) domain-containing protein</fullName>
    </submittedName>
    <submittedName>
        <fullName evidence="3">Hpt domain-containing protein</fullName>
    </submittedName>
</protein>
<dbReference type="InterPro" id="IPR036641">
    <property type="entry name" value="HPT_dom_sf"/>
</dbReference>
<keyword evidence="1" id="KW-0597">Phosphoprotein</keyword>
<keyword evidence="6" id="KW-1185">Reference proteome</keyword>
<dbReference type="Gene3D" id="1.20.120.160">
    <property type="entry name" value="HPT domain"/>
    <property type="match status" value="1"/>
</dbReference>
<gene>
    <name evidence="3" type="ORF">GT747_13980</name>
    <name evidence="4" type="ORF">SAMN05444424_2962</name>
</gene>
<evidence type="ECO:0000313" key="6">
    <source>
        <dbReference type="Proteomes" id="UP000474718"/>
    </source>
</evidence>
<dbReference type="Proteomes" id="UP000474718">
    <property type="component" value="Unassembled WGS sequence"/>
</dbReference>
<reference evidence="5" key="1">
    <citation type="submission" date="2016-11" db="EMBL/GenBank/DDBJ databases">
        <authorList>
            <person name="Jaros S."/>
            <person name="Januszkiewicz K."/>
            <person name="Wedrychowicz H."/>
        </authorList>
    </citation>
    <scope>NUCLEOTIDE SEQUENCE [LARGE SCALE GENOMIC DNA]</scope>
    <source>
        <strain evidence="5">DSM 4029</strain>
    </source>
</reference>
<dbReference type="Pfam" id="PF01627">
    <property type="entry name" value="Hpt"/>
    <property type="match status" value="1"/>
</dbReference>